<evidence type="ECO:0000256" key="1">
    <source>
        <dbReference type="SAM" id="MobiDB-lite"/>
    </source>
</evidence>
<evidence type="ECO:0000313" key="2">
    <source>
        <dbReference type="EMBL" id="KIO27588.1"/>
    </source>
</evidence>
<dbReference type="AlphaFoldDB" id="A0A0C3L1I6"/>
<feature type="region of interest" description="Disordered" evidence="1">
    <location>
        <begin position="541"/>
        <end position="637"/>
    </location>
</feature>
<keyword evidence="3" id="KW-1185">Reference proteome</keyword>
<evidence type="ECO:0008006" key="4">
    <source>
        <dbReference type="Google" id="ProtNLM"/>
    </source>
</evidence>
<dbReference type="SUPFAM" id="SSF54160">
    <property type="entry name" value="Chromo domain-like"/>
    <property type="match status" value="1"/>
</dbReference>
<organism evidence="2 3">
    <name type="scientific">Tulasnella calospora MUT 4182</name>
    <dbReference type="NCBI Taxonomy" id="1051891"/>
    <lineage>
        <taxon>Eukaryota</taxon>
        <taxon>Fungi</taxon>
        <taxon>Dikarya</taxon>
        <taxon>Basidiomycota</taxon>
        <taxon>Agaricomycotina</taxon>
        <taxon>Agaricomycetes</taxon>
        <taxon>Cantharellales</taxon>
        <taxon>Tulasnellaceae</taxon>
        <taxon>Tulasnella</taxon>
    </lineage>
</organism>
<dbReference type="EMBL" id="KN823006">
    <property type="protein sequence ID" value="KIO27588.1"/>
    <property type="molecule type" value="Genomic_DNA"/>
</dbReference>
<accession>A0A0C3L1I6</accession>
<feature type="region of interest" description="Disordered" evidence="1">
    <location>
        <begin position="92"/>
        <end position="130"/>
    </location>
</feature>
<protein>
    <recommendedName>
        <fullName evidence="4">Chromo domain-containing protein</fullName>
    </recommendedName>
</protein>
<sequence>MVYLKPAIHPGTIPDRAAPPDPPLSIDEDESTAFKIIGILNSRSIRKRVDYFVAYRNQPISKHSWIRYKDLPVSSHSLLCMFHSQYPNKPCPRKLPDDFNQHELEPASNPSFAPPEPHHTRSSKVTPPDTVPVHLLSYHPPELNFTHRGHMSDRSEARLLLFGNIGISHGSQSEVGGTLHWLGAPDQSPSVYHKLVAGTSCRPRKPSSDLRWSYHHCEKTFKAVKTVSCVIPAVGDFVGVAAKVGLAFIDTIETMDQNEAVSKELAAHTSKLSTYQGYVEKKSDVDSGDDLVNHINNLHRHVGHCLAGDRDLWNSSGRPKKVFLASDHGNELKGYQDTIQNALEEMQIPVSLKNADIVVSSHHKGLLLPALLKSLPTNLVSTTSKIGISRQPTIFESPDCDAPRLRIPRLVFPHNSSAKGHGHKRAILTLLEDTKWPLPVDDAVQNLLHTIAELPDLPPDIIPFKDTAEALEATRARVEKASQKYGKRERGLWGGIMIKYKFSSLRPGKCTKILRARNGDTGKITATLRTHLDSIEVPDSTLRSLGGTEAPSGPQNHPAVPPVQAEGPLESSISPPGPKSKSEKHLVGSDHPTSHPASVTNSSPEPPADQQDRVPIHGIHGSAEMPSGPQTHSTVPSVQAERANLVTHINNIHMELGTVQKKVTLWNSSGRLKKAFLAGDHADELKGYQDTIHNVLEEMQPLVSLKTADVVIELKKSELRVERRRLLNCLGNGSYGARGSSIEDVTCLPSTRVGILGRISEWIKGGSKTGSRRDPIRDWDRDFGRGVTEEV</sequence>
<evidence type="ECO:0000313" key="3">
    <source>
        <dbReference type="Proteomes" id="UP000054248"/>
    </source>
</evidence>
<reference evidence="2 3" key="1">
    <citation type="submission" date="2014-04" db="EMBL/GenBank/DDBJ databases">
        <authorList>
            <consortium name="DOE Joint Genome Institute"/>
            <person name="Kuo A."/>
            <person name="Girlanda M."/>
            <person name="Perotto S."/>
            <person name="Kohler A."/>
            <person name="Nagy L.G."/>
            <person name="Floudas D."/>
            <person name="Copeland A."/>
            <person name="Barry K.W."/>
            <person name="Cichocki N."/>
            <person name="Veneault-Fourrey C."/>
            <person name="LaButti K."/>
            <person name="Lindquist E.A."/>
            <person name="Lipzen A."/>
            <person name="Lundell T."/>
            <person name="Morin E."/>
            <person name="Murat C."/>
            <person name="Sun H."/>
            <person name="Tunlid A."/>
            <person name="Henrissat B."/>
            <person name="Grigoriev I.V."/>
            <person name="Hibbett D.S."/>
            <person name="Martin F."/>
            <person name="Nordberg H.P."/>
            <person name="Cantor M.N."/>
            <person name="Hua S.X."/>
        </authorList>
    </citation>
    <scope>NUCLEOTIDE SEQUENCE [LARGE SCALE GENOMIC DNA]</scope>
    <source>
        <strain evidence="2 3">MUT 4182</strain>
    </source>
</reference>
<proteinExistence type="predicted"/>
<dbReference type="InterPro" id="IPR016197">
    <property type="entry name" value="Chromo-like_dom_sf"/>
</dbReference>
<dbReference type="Proteomes" id="UP000054248">
    <property type="component" value="Unassembled WGS sequence"/>
</dbReference>
<feature type="compositionally biased region" description="Polar residues" evidence="1">
    <location>
        <begin position="628"/>
        <end position="637"/>
    </location>
</feature>
<feature type="compositionally biased region" description="Basic and acidic residues" evidence="1">
    <location>
        <begin position="94"/>
        <end position="105"/>
    </location>
</feature>
<gene>
    <name evidence="2" type="ORF">M407DRAFT_23131</name>
</gene>
<name>A0A0C3L1I6_9AGAM</name>
<dbReference type="HOGENOM" id="CLU_354959_0_0_1"/>
<dbReference type="OrthoDB" id="2447315at2759"/>
<reference evidence="3" key="2">
    <citation type="submission" date="2015-01" db="EMBL/GenBank/DDBJ databases">
        <title>Evolutionary Origins and Diversification of the Mycorrhizal Mutualists.</title>
        <authorList>
            <consortium name="DOE Joint Genome Institute"/>
            <consortium name="Mycorrhizal Genomics Consortium"/>
            <person name="Kohler A."/>
            <person name="Kuo A."/>
            <person name="Nagy L.G."/>
            <person name="Floudas D."/>
            <person name="Copeland A."/>
            <person name="Barry K.W."/>
            <person name="Cichocki N."/>
            <person name="Veneault-Fourrey C."/>
            <person name="LaButti K."/>
            <person name="Lindquist E.A."/>
            <person name="Lipzen A."/>
            <person name="Lundell T."/>
            <person name="Morin E."/>
            <person name="Murat C."/>
            <person name="Riley R."/>
            <person name="Ohm R."/>
            <person name="Sun H."/>
            <person name="Tunlid A."/>
            <person name="Henrissat B."/>
            <person name="Grigoriev I.V."/>
            <person name="Hibbett D.S."/>
            <person name="Martin F."/>
        </authorList>
    </citation>
    <scope>NUCLEOTIDE SEQUENCE [LARGE SCALE GENOMIC DNA]</scope>
    <source>
        <strain evidence="3">MUT 4182</strain>
    </source>
</reference>